<dbReference type="RefSeq" id="WP_057761032.1">
    <property type="nucleotide sequence ID" value="NZ_CP183326.1"/>
</dbReference>
<keyword evidence="4 5" id="KW-0472">Membrane</keyword>
<dbReference type="Gene3D" id="6.10.280.80">
    <property type="entry name" value="NCX, peripheral helical region"/>
    <property type="match status" value="1"/>
</dbReference>
<evidence type="ECO:0000256" key="5">
    <source>
        <dbReference type="SAM" id="Phobius"/>
    </source>
</evidence>
<feature type="transmembrane region" description="Helical" evidence="5">
    <location>
        <begin position="130"/>
        <end position="150"/>
    </location>
</feature>
<dbReference type="PANTHER" id="PTHR10846">
    <property type="entry name" value="SODIUM/POTASSIUM/CALCIUM EXCHANGER"/>
    <property type="match status" value="1"/>
</dbReference>
<dbReference type="GO" id="GO:0008273">
    <property type="term" value="F:calcium, potassium:sodium antiporter activity"/>
    <property type="evidence" value="ECO:0007669"/>
    <property type="project" value="TreeGrafter"/>
</dbReference>
<dbReference type="STRING" id="1742358.GCA_001439605_03428"/>
<dbReference type="InterPro" id="IPR004481">
    <property type="entry name" value="K/Na/Ca-exchanger"/>
</dbReference>
<comment type="subcellular location">
    <subcellularLocation>
        <location evidence="1">Membrane</location>
        <topology evidence="1">Multi-pass membrane protein</topology>
    </subcellularLocation>
</comment>
<gene>
    <name evidence="7" type="ORF">E0Y62_03290</name>
</gene>
<feature type="transmembrane region" description="Helical" evidence="5">
    <location>
        <begin position="67"/>
        <end position="90"/>
    </location>
</feature>
<feature type="transmembrane region" description="Helical" evidence="5">
    <location>
        <begin position="211"/>
        <end position="234"/>
    </location>
</feature>
<dbReference type="PANTHER" id="PTHR10846:SF8">
    <property type="entry name" value="INNER MEMBRANE PROTEIN YRBG"/>
    <property type="match status" value="1"/>
</dbReference>
<protein>
    <submittedName>
        <fullName evidence="7">Calcium/sodium antiporter</fullName>
    </submittedName>
</protein>
<feature type="transmembrane region" description="Helical" evidence="5">
    <location>
        <begin position="170"/>
        <end position="191"/>
    </location>
</feature>
<dbReference type="Gene3D" id="1.20.1420.30">
    <property type="entry name" value="NCX, central ion-binding region"/>
    <property type="match status" value="1"/>
</dbReference>
<evidence type="ECO:0000259" key="6">
    <source>
        <dbReference type="Pfam" id="PF01699"/>
    </source>
</evidence>
<evidence type="ECO:0000256" key="4">
    <source>
        <dbReference type="ARBA" id="ARBA00023136"/>
    </source>
</evidence>
<feature type="transmembrane region" description="Helical" evidence="5">
    <location>
        <begin position="272"/>
        <end position="289"/>
    </location>
</feature>
<keyword evidence="8" id="KW-1185">Reference proteome</keyword>
<accession>A0A4V2NUS7</accession>
<evidence type="ECO:0000313" key="8">
    <source>
        <dbReference type="Proteomes" id="UP000293846"/>
    </source>
</evidence>
<keyword evidence="2 5" id="KW-0812">Transmembrane</keyword>
<evidence type="ECO:0000256" key="1">
    <source>
        <dbReference type="ARBA" id="ARBA00004141"/>
    </source>
</evidence>
<dbReference type="InterPro" id="IPR044880">
    <property type="entry name" value="NCX_ion-bd_dom_sf"/>
</dbReference>
<evidence type="ECO:0000313" key="7">
    <source>
        <dbReference type="EMBL" id="TCJ05710.1"/>
    </source>
</evidence>
<dbReference type="EMBL" id="SJTH01000003">
    <property type="protein sequence ID" value="TCJ05710.1"/>
    <property type="molecule type" value="Genomic_DNA"/>
</dbReference>
<feature type="domain" description="Sodium/calcium exchanger membrane region" evidence="6">
    <location>
        <begin position="177"/>
        <end position="316"/>
    </location>
</feature>
<sequence>MSIILLIIGLALLIVGANFFVEGASKIASYLHISPLLIGLTIVAFGTSAPEATVSILAAMGGNADVAIGNVVGSNIFNITLVVGLTAIIYPLKVENETIRKEIPFTLLASVALMIFISDKALESVSNNVVTRSDGLILLLLFVVFLYYLFEVARKGRSNTKEEKASQPNASIWGKQILFTILGLGAIIFGGDLVVDGATDIALSFGMSKTLVGLTIVAVGTSLPELVTSITAAIKKESEIALGNIVGSNIFNIMFVLGAAATISPLGVDPKMFIDISLMIILTILLLVFSRTNFKIGKFEGIILAAAYIGYLIYIIARN</sequence>
<dbReference type="Proteomes" id="UP000293846">
    <property type="component" value="Unassembled WGS sequence"/>
</dbReference>
<feature type="transmembrane region" description="Helical" evidence="5">
    <location>
        <begin position="246"/>
        <end position="266"/>
    </location>
</feature>
<proteinExistence type="predicted"/>
<dbReference type="GO" id="GO:0005262">
    <property type="term" value="F:calcium channel activity"/>
    <property type="evidence" value="ECO:0007669"/>
    <property type="project" value="TreeGrafter"/>
</dbReference>
<name>A0A4V2NUS7_9BACI</name>
<dbReference type="NCBIfam" id="TIGR00367">
    <property type="entry name" value="calcium/sodium antiporter"/>
    <property type="match status" value="1"/>
</dbReference>
<reference evidence="7 8" key="1">
    <citation type="submission" date="2019-03" db="EMBL/GenBank/DDBJ databases">
        <authorList>
            <person name="Jensen L."/>
            <person name="Storgaard J."/>
            <person name="Sulaj E."/>
            <person name="Schramm A."/>
            <person name="Marshall I.P.G."/>
        </authorList>
    </citation>
    <scope>NUCLEOTIDE SEQUENCE [LARGE SCALE GENOMIC DNA]</scope>
    <source>
        <strain evidence="7 8">2017H2G3</strain>
    </source>
</reference>
<comment type="caution">
    <text evidence="7">The sequence shown here is derived from an EMBL/GenBank/DDBJ whole genome shotgun (WGS) entry which is preliminary data.</text>
</comment>
<dbReference type="GO" id="GO:0005886">
    <property type="term" value="C:plasma membrane"/>
    <property type="evidence" value="ECO:0007669"/>
    <property type="project" value="TreeGrafter"/>
</dbReference>
<feature type="domain" description="Sodium/calcium exchanger membrane region" evidence="6">
    <location>
        <begin position="2"/>
        <end position="150"/>
    </location>
</feature>
<organism evidence="7 8">
    <name type="scientific">Cytobacillus praedii</name>
    <dbReference type="NCBI Taxonomy" id="1742358"/>
    <lineage>
        <taxon>Bacteria</taxon>
        <taxon>Bacillati</taxon>
        <taxon>Bacillota</taxon>
        <taxon>Bacilli</taxon>
        <taxon>Bacillales</taxon>
        <taxon>Bacillaceae</taxon>
        <taxon>Cytobacillus</taxon>
    </lineage>
</organism>
<evidence type="ECO:0000256" key="2">
    <source>
        <dbReference type="ARBA" id="ARBA00022692"/>
    </source>
</evidence>
<evidence type="ECO:0000256" key="3">
    <source>
        <dbReference type="ARBA" id="ARBA00022989"/>
    </source>
</evidence>
<dbReference type="AlphaFoldDB" id="A0A4V2NUS7"/>
<dbReference type="GO" id="GO:0006874">
    <property type="term" value="P:intracellular calcium ion homeostasis"/>
    <property type="evidence" value="ECO:0007669"/>
    <property type="project" value="TreeGrafter"/>
</dbReference>
<dbReference type="OrthoDB" id="9794225at2"/>
<feature type="transmembrane region" description="Helical" evidence="5">
    <location>
        <begin position="301"/>
        <end position="317"/>
    </location>
</feature>
<keyword evidence="3 5" id="KW-1133">Transmembrane helix</keyword>
<dbReference type="Pfam" id="PF01699">
    <property type="entry name" value="Na_Ca_ex"/>
    <property type="match status" value="2"/>
</dbReference>
<dbReference type="InterPro" id="IPR004837">
    <property type="entry name" value="NaCa_Exmemb"/>
</dbReference>